<organism evidence="2">
    <name type="scientific">Anguilla anguilla</name>
    <name type="common">European freshwater eel</name>
    <name type="synonym">Muraena anguilla</name>
    <dbReference type="NCBI Taxonomy" id="7936"/>
    <lineage>
        <taxon>Eukaryota</taxon>
        <taxon>Metazoa</taxon>
        <taxon>Chordata</taxon>
        <taxon>Craniata</taxon>
        <taxon>Vertebrata</taxon>
        <taxon>Euteleostomi</taxon>
        <taxon>Actinopterygii</taxon>
        <taxon>Neopterygii</taxon>
        <taxon>Teleostei</taxon>
        <taxon>Anguilliformes</taxon>
        <taxon>Anguillidae</taxon>
        <taxon>Anguilla</taxon>
    </lineage>
</organism>
<sequence>MEKTRCLATDAHEQIRCDYKNRGRKRVSRSLCFHNAACCCPLGRGSATVRTFDSSRASRAAETPSVFTPGERYSGELQASSAQSHSSRAEEAWKN</sequence>
<accession>A0A0E9PUG7</accession>
<dbReference type="EMBL" id="GBXM01101069">
    <property type="protein sequence ID" value="JAH07508.1"/>
    <property type="molecule type" value="Transcribed_RNA"/>
</dbReference>
<protein>
    <submittedName>
        <fullName evidence="2">Uncharacterized protein</fullName>
    </submittedName>
</protein>
<evidence type="ECO:0000313" key="2">
    <source>
        <dbReference type="EMBL" id="JAH07508.1"/>
    </source>
</evidence>
<dbReference type="AlphaFoldDB" id="A0A0E9PUG7"/>
<feature type="region of interest" description="Disordered" evidence="1">
    <location>
        <begin position="53"/>
        <end position="95"/>
    </location>
</feature>
<evidence type="ECO:0000256" key="1">
    <source>
        <dbReference type="SAM" id="MobiDB-lite"/>
    </source>
</evidence>
<proteinExistence type="predicted"/>
<reference evidence="2" key="1">
    <citation type="submission" date="2014-11" db="EMBL/GenBank/DDBJ databases">
        <authorList>
            <person name="Amaro Gonzalez C."/>
        </authorList>
    </citation>
    <scope>NUCLEOTIDE SEQUENCE</scope>
</reference>
<reference evidence="2" key="2">
    <citation type="journal article" date="2015" name="Fish Shellfish Immunol.">
        <title>Early steps in the European eel (Anguilla anguilla)-Vibrio vulnificus interaction in the gills: Role of the RtxA13 toxin.</title>
        <authorList>
            <person name="Callol A."/>
            <person name="Pajuelo D."/>
            <person name="Ebbesson L."/>
            <person name="Teles M."/>
            <person name="MacKenzie S."/>
            <person name="Amaro C."/>
        </authorList>
    </citation>
    <scope>NUCLEOTIDE SEQUENCE</scope>
</reference>
<name>A0A0E9PUG7_ANGAN</name>